<evidence type="ECO:0000313" key="2">
    <source>
        <dbReference type="EMBL" id="SBS70094.1"/>
    </source>
</evidence>
<keyword evidence="1" id="KW-0812">Transmembrane</keyword>
<evidence type="ECO:0000256" key="1">
    <source>
        <dbReference type="SAM" id="Phobius"/>
    </source>
</evidence>
<proteinExistence type="predicted"/>
<accession>A0A1Y5NUM2</accession>
<organism evidence="2">
    <name type="scientific">uncultured Microbacterium sp</name>
    <dbReference type="NCBI Taxonomy" id="191216"/>
    <lineage>
        <taxon>Bacteria</taxon>
        <taxon>Bacillati</taxon>
        <taxon>Actinomycetota</taxon>
        <taxon>Actinomycetes</taxon>
        <taxon>Micrococcales</taxon>
        <taxon>Microbacteriaceae</taxon>
        <taxon>Microbacterium</taxon>
        <taxon>environmental samples</taxon>
    </lineage>
</organism>
<dbReference type="AlphaFoldDB" id="A0A1Y5NUM2"/>
<feature type="transmembrane region" description="Helical" evidence="1">
    <location>
        <begin position="12"/>
        <end position="30"/>
    </location>
</feature>
<name>A0A1Y5NUM2_9MICO</name>
<sequence>MSLQARTVIARLLLAPLSIAYLAVVGWLSGSP</sequence>
<dbReference type="EMBL" id="FLQR01000001">
    <property type="protein sequence ID" value="SBS70094.1"/>
    <property type="molecule type" value="Genomic_DNA"/>
</dbReference>
<gene>
    <name evidence="2" type="ORF">MIPYR_10274</name>
</gene>
<protein>
    <submittedName>
        <fullName evidence="2">Uncharacterized protein</fullName>
    </submittedName>
</protein>
<keyword evidence="1" id="KW-1133">Transmembrane helix</keyword>
<keyword evidence="1" id="KW-0472">Membrane</keyword>
<reference evidence="2" key="1">
    <citation type="submission" date="2016-03" db="EMBL/GenBank/DDBJ databases">
        <authorList>
            <person name="Ploux O."/>
        </authorList>
    </citation>
    <scope>NUCLEOTIDE SEQUENCE</scope>
    <source>
        <strain evidence="2">UC1</strain>
    </source>
</reference>